<feature type="chain" id="PRO_5038601584" description="Lon proteolytic domain-containing protein" evidence="1">
    <location>
        <begin position="27"/>
        <end position="263"/>
    </location>
</feature>
<dbReference type="EMBL" id="JAAKZZ010000760">
    <property type="protein sequence ID" value="NGO73495.1"/>
    <property type="molecule type" value="Genomic_DNA"/>
</dbReference>
<dbReference type="GO" id="GO:0004252">
    <property type="term" value="F:serine-type endopeptidase activity"/>
    <property type="evidence" value="ECO:0007669"/>
    <property type="project" value="InterPro"/>
</dbReference>
<dbReference type="GO" id="GO:0006508">
    <property type="term" value="P:proteolysis"/>
    <property type="evidence" value="ECO:0007669"/>
    <property type="project" value="InterPro"/>
</dbReference>
<evidence type="ECO:0000313" key="3">
    <source>
        <dbReference type="EMBL" id="NGO73495.1"/>
    </source>
</evidence>
<sequence>MFATRRRTLAVCAVPVAALLGVAAFAPLPFSVAQPGDTANVLGTHEGKPVISLSGDGGGAPARDNGELLAVTIGVTKPQVTVRVVDVARAWFADDRAVMPREAAYPKGDTYAEIRRAIDDEMKDSQDKAVKAALRQLGRKPGDVRVELRLSDVGGPSAGLLFSLGIVDKLDGDGRGGGLTGGRSIAGTGTIDAKGAVGPVGGIPLKMRAAVRDGARVFLVPKKECDEAKSERPEGLRLIPVTTLESTLTSLKSLKDGNKVPRC</sequence>
<feature type="domain" description="Lon proteolytic" evidence="2">
    <location>
        <begin position="154"/>
        <end position="247"/>
    </location>
</feature>
<protein>
    <recommendedName>
        <fullName evidence="2">Lon proteolytic domain-containing protein</fullName>
    </recommendedName>
</protein>
<dbReference type="Gene3D" id="3.30.230.10">
    <property type="match status" value="1"/>
</dbReference>
<gene>
    <name evidence="3" type="ORF">G5C65_35235</name>
</gene>
<dbReference type="GO" id="GO:0004176">
    <property type="term" value="F:ATP-dependent peptidase activity"/>
    <property type="evidence" value="ECO:0007669"/>
    <property type="project" value="InterPro"/>
</dbReference>
<evidence type="ECO:0000313" key="4">
    <source>
        <dbReference type="Proteomes" id="UP000477722"/>
    </source>
</evidence>
<evidence type="ECO:0000259" key="2">
    <source>
        <dbReference type="Pfam" id="PF05362"/>
    </source>
</evidence>
<feature type="signal peptide" evidence="1">
    <location>
        <begin position="1"/>
        <end position="26"/>
    </location>
</feature>
<dbReference type="InterPro" id="IPR008269">
    <property type="entry name" value="Lon_proteolytic"/>
</dbReference>
<keyword evidence="4" id="KW-1185">Reference proteome</keyword>
<dbReference type="InterPro" id="IPR020568">
    <property type="entry name" value="Ribosomal_Su5_D2-typ_SF"/>
</dbReference>
<name>A0A6G4X7J9_9ACTN</name>
<proteinExistence type="predicted"/>
<dbReference type="InterPro" id="IPR014721">
    <property type="entry name" value="Ribsml_uS5_D2-typ_fold_subgr"/>
</dbReference>
<comment type="caution">
    <text evidence="3">The sequence shown here is derived from an EMBL/GenBank/DDBJ whole genome shotgun (WGS) entry which is preliminary data.</text>
</comment>
<accession>A0A6G4X7J9</accession>
<dbReference type="SUPFAM" id="SSF54211">
    <property type="entry name" value="Ribosomal protein S5 domain 2-like"/>
    <property type="match status" value="1"/>
</dbReference>
<reference evidence="3 4" key="1">
    <citation type="submission" date="2020-02" db="EMBL/GenBank/DDBJ databases">
        <title>Whole-genome analyses of novel actinobacteria.</title>
        <authorList>
            <person name="Sahin N."/>
            <person name="Tatar D."/>
        </authorList>
    </citation>
    <scope>NUCLEOTIDE SEQUENCE [LARGE SCALE GENOMIC DNA]</scope>
    <source>
        <strain evidence="3 4">SB3404</strain>
    </source>
</reference>
<dbReference type="AlphaFoldDB" id="A0A6G4X7J9"/>
<dbReference type="Pfam" id="PF05362">
    <property type="entry name" value="Lon_C"/>
    <property type="match status" value="1"/>
</dbReference>
<evidence type="ECO:0000256" key="1">
    <source>
        <dbReference type="SAM" id="SignalP"/>
    </source>
</evidence>
<keyword evidence="1" id="KW-0732">Signal</keyword>
<organism evidence="3 4">
    <name type="scientific">Streptomyces boncukensis</name>
    <dbReference type="NCBI Taxonomy" id="2711219"/>
    <lineage>
        <taxon>Bacteria</taxon>
        <taxon>Bacillati</taxon>
        <taxon>Actinomycetota</taxon>
        <taxon>Actinomycetes</taxon>
        <taxon>Kitasatosporales</taxon>
        <taxon>Streptomycetaceae</taxon>
        <taxon>Streptomyces</taxon>
    </lineage>
</organism>
<dbReference type="Proteomes" id="UP000477722">
    <property type="component" value="Unassembled WGS sequence"/>
</dbReference>